<reference evidence="1 2" key="1">
    <citation type="submission" date="2009-07" db="EMBL/GenBank/DDBJ databases">
        <authorList>
            <person name="Madupu R."/>
            <person name="Sebastian Y."/>
            <person name="Durkin A.S."/>
            <person name="Torralba M."/>
            <person name="Methe B."/>
            <person name="Sutton G.G."/>
            <person name="Strausberg R.L."/>
            <person name="Nelson K.E."/>
        </authorList>
    </citation>
    <scope>NUCLEOTIDE SEQUENCE [LARGE SCALE GENOMIC DNA]</scope>
    <source>
        <strain evidence="1 2">ATCC 35580</strain>
    </source>
</reference>
<protein>
    <submittedName>
        <fullName evidence="1">Uncharacterized protein</fullName>
    </submittedName>
</protein>
<dbReference type="AlphaFoldDB" id="C8PU34"/>
<proteinExistence type="predicted"/>
<sequence length="40" mass="4972">MLLNIRRRELLQATEFLEMLRYKNLQLRKDVWSAILNRII</sequence>
<evidence type="ECO:0000313" key="1">
    <source>
        <dbReference type="EMBL" id="EEV19173.1"/>
    </source>
</evidence>
<dbReference type="Proteomes" id="UP000004509">
    <property type="component" value="Unassembled WGS sequence"/>
</dbReference>
<comment type="caution">
    <text evidence="1">The sequence shown here is derived from an EMBL/GenBank/DDBJ whole genome shotgun (WGS) entry which is preliminary data.</text>
</comment>
<evidence type="ECO:0000313" key="2">
    <source>
        <dbReference type="Proteomes" id="UP000004509"/>
    </source>
</evidence>
<accession>C8PU34</accession>
<gene>
    <name evidence="1" type="ORF">TREVI0001_0277</name>
</gene>
<name>C8PU34_9SPIR</name>
<dbReference type="EMBL" id="ACYH01000073">
    <property type="protein sequence ID" value="EEV19173.1"/>
    <property type="molecule type" value="Genomic_DNA"/>
</dbReference>
<organism evidence="1 2">
    <name type="scientific">Treponema vincentii ATCC 35580</name>
    <dbReference type="NCBI Taxonomy" id="596324"/>
    <lineage>
        <taxon>Bacteria</taxon>
        <taxon>Pseudomonadati</taxon>
        <taxon>Spirochaetota</taxon>
        <taxon>Spirochaetia</taxon>
        <taxon>Spirochaetales</taxon>
        <taxon>Treponemataceae</taxon>
        <taxon>Treponema</taxon>
    </lineage>
</organism>